<name>A0A1S6HTT7_9GAMM</name>
<dbReference type="InterPro" id="IPR052340">
    <property type="entry name" value="RNase_Y/CdgJ"/>
</dbReference>
<reference evidence="2 3" key="1">
    <citation type="submission" date="2016-03" db="EMBL/GenBank/DDBJ databases">
        <title>Complete genome sequence of Shewanella psychrophila WP2, a deep sea bacterium isolated from west Pacific sediment.</title>
        <authorList>
            <person name="Xu G."/>
            <person name="Jian H."/>
        </authorList>
    </citation>
    <scope>NUCLEOTIDE SEQUENCE [LARGE SCALE GENOMIC DNA]</scope>
    <source>
        <strain evidence="2 3">WP2</strain>
    </source>
</reference>
<organism evidence="2 3">
    <name type="scientific">Shewanella psychrophila</name>
    <dbReference type="NCBI Taxonomy" id="225848"/>
    <lineage>
        <taxon>Bacteria</taxon>
        <taxon>Pseudomonadati</taxon>
        <taxon>Pseudomonadota</taxon>
        <taxon>Gammaproteobacteria</taxon>
        <taxon>Alteromonadales</taxon>
        <taxon>Shewanellaceae</taxon>
        <taxon>Shewanella</taxon>
    </lineage>
</organism>
<protein>
    <submittedName>
        <fullName evidence="2">HDOD domain-containing protein</fullName>
    </submittedName>
</protein>
<sequence>MNSQTQSQSQVKSKGVDYWTKRISDQEMPALCSTVKTLEKLAKDDVSSLGLLGKSVMHDNALTSRILRVANSATYNKGQSQVTTVSRATVVLGFDTIRNICITAKLLSSLLESEGLSEPVYQRLIKLMARAFQAAMLAKMMLRDHDEELQEEVFIASLLYHLGESAFWSTGCDEAIALDAAMDQSSDNKEEKVIIREMLGTSFNKLSLGIARSWGLGDVLLKSLSNPDERTPEIRSIYLANQISELLALENPPPEELQLRLKQAASMLGIEIDELKLRMARCSNATKKLAEAYGAKVLIEHLPNPIHLKKDLIAESNAPLVRMPNMNLQMKKLRELTDCAIKKADFNQVITTTLEGLLDGVGVDRCGVLLLSPNRKRLQPRIVLGEGAESMKTEFIIALEQPQCLFCDSIELKQAMFVDDPSSPKWRLYMDPDLKSKTSATGFMISPLVIEQKVIGMIYADRATSERKLTQVEFENFTHFAQLANVCLSASMGH</sequence>
<dbReference type="Proteomes" id="UP000189545">
    <property type="component" value="Chromosome"/>
</dbReference>
<dbReference type="InterPro" id="IPR003018">
    <property type="entry name" value="GAF"/>
</dbReference>
<feature type="domain" description="HDOD" evidence="1">
    <location>
        <begin position="28"/>
        <end position="230"/>
    </location>
</feature>
<dbReference type="KEGG" id="spsw:Sps_03849"/>
<keyword evidence="3" id="KW-1185">Reference proteome</keyword>
<evidence type="ECO:0000259" key="1">
    <source>
        <dbReference type="PROSITE" id="PS51833"/>
    </source>
</evidence>
<dbReference type="Gene3D" id="1.10.3210.10">
    <property type="entry name" value="Hypothetical protein af1432"/>
    <property type="match status" value="1"/>
</dbReference>
<dbReference type="EMBL" id="CP014782">
    <property type="protein sequence ID" value="AQS38965.1"/>
    <property type="molecule type" value="Genomic_DNA"/>
</dbReference>
<dbReference type="InterPro" id="IPR013976">
    <property type="entry name" value="HDOD"/>
</dbReference>
<dbReference type="Pfam" id="PF01590">
    <property type="entry name" value="GAF"/>
    <property type="match status" value="1"/>
</dbReference>
<dbReference type="PROSITE" id="PS51833">
    <property type="entry name" value="HDOD"/>
    <property type="match status" value="1"/>
</dbReference>
<evidence type="ECO:0000313" key="3">
    <source>
        <dbReference type="Proteomes" id="UP000189545"/>
    </source>
</evidence>
<dbReference type="Gene3D" id="3.30.450.40">
    <property type="match status" value="1"/>
</dbReference>
<dbReference type="STRING" id="225848.Sps_03849"/>
<accession>A0A1S6HTT7</accession>
<dbReference type="OrthoDB" id="9791419at2"/>
<dbReference type="SUPFAM" id="SSF109604">
    <property type="entry name" value="HD-domain/PDEase-like"/>
    <property type="match status" value="1"/>
</dbReference>
<dbReference type="InterPro" id="IPR029016">
    <property type="entry name" value="GAF-like_dom_sf"/>
</dbReference>
<dbReference type="AlphaFoldDB" id="A0A1S6HTT7"/>
<gene>
    <name evidence="2" type="ORF">Sps_03849</name>
</gene>
<dbReference type="Pfam" id="PF08668">
    <property type="entry name" value="HDOD"/>
    <property type="match status" value="1"/>
</dbReference>
<evidence type="ECO:0000313" key="2">
    <source>
        <dbReference type="EMBL" id="AQS38965.1"/>
    </source>
</evidence>
<dbReference type="SUPFAM" id="SSF55781">
    <property type="entry name" value="GAF domain-like"/>
    <property type="match status" value="1"/>
</dbReference>
<dbReference type="PANTHER" id="PTHR33525">
    <property type="match status" value="1"/>
</dbReference>
<proteinExistence type="predicted"/>
<dbReference type="PANTHER" id="PTHR33525:SF3">
    <property type="entry name" value="RIBONUCLEASE Y"/>
    <property type="match status" value="1"/>
</dbReference>